<dbReference type="NCBIfam" id="NF006870">
    <property type="entry name" value="PRK09364.1"/>
    <property type="match status" value="1"/>
</dbReference>
<keyword evidence="12" id="KW-0496">Mitochondrion</keyword>
<evidence type="ECO:0000256" key="8">
    <source>
        <dbReference type="ARBA" id="ARBA00022723"/>
    </source>
</evidence>
<feature type="compositionally biased region" description="Basic and acidic residues" evidence="18">
    <location>
        <begin position="874"/>
        <end position="890"/>
    </location>
</feature>
<feature type="domain" description="Radical SAM core" evidence="19">
    <location>
        <begin position="84"/>
        <end position="305"/>
    </location>
</feature>
<dbReference type="InterPro" id="IPR050105">
    <property type="entry name" value="MoCo_biosynth_MoaA/MoaC"/>
</dbReference>
<keyword evidence="15" id="KW-0456">Lyase</keyword>
<dbReference type="GO" id="GO:0061798">
    <property type="term" value="F:GTP 3',8'-cyclase activity"/>
    <property type="evidence" value="ECO:0007669"/>
    <property type="project" value="UniProtKB-EC"/>
</dbReference>
<keyword evidence="6" id="KW-0004">4Fe-4S</keyword>
<dbReference type="InterPro" id="IPR006638">
    <property type="entry name" value="Elp3/MiaA/NifB-like_rSAM"/>
</dbReference>
<feature type="compositionally biased region" description="Polar residues" evidence="18">
    <location>
        <begin position="857"/>
        <end position="868"/>
    </location>
</feature>
<dbReference type="PANTHER" id="PTHR22960:SF0">
    <property type="entry name" value="MOLYBDENUM COFACTOR BIOSYNTHESIS PROTEIN 1"/>
    <property type="match status" value="1"/>
</dbReference>
<feature type="compositionally biased region" description="Polar residues" evidence="18">
    <location>
        <begin position="807"/>
        <end position="816"/>
    </location>
</feature>
<evidence type="ECO:0000313" key="21">
    <source>
        <dbReference type="Proteomes" id="UP000240883"/>
    </source>
</evidence>
<evidence type="ECO:0000259" key="19">
    <source>
        <dbReference type="PROSITE" id="PS51918"/>
    </source>
</evidence>
<dbReference type="CDD" id="cd01420">
    <property type="entry name" value="MoaC_PE"/>
    <property type="match status" value="1"/>
</dbReference>
<dbReference type="OrthoDB" id="429626at2759"/>
<keyword evidence="10" id="KW-0408">Iron</keyword>
<dbReference type="STRING" id="1448308.A0A2T2PA60"/>
<comment type="similarity">
    <text evidence="5">In the N-terminal section; belongs to the radical SAM superfamily. MoaA family.</text>
</comment>
<sequence length="1424" mass="159290">MAPMVSMRPGPTAARKTALWAACSGNMLSGRFPRTLFARRGIVTGAAVHQDGVEFPSPVPRASLQQRREAIRNAKPFSEFLTDSFDRQHDYLRISITERCNLRCLYCMPEEGVPLSPPAHMLTTPEIFYLSSLFVSQGVTKIRLTGGEPTVRRDIVPLMQSIGTLRPKGLRELALTTNGISLHRKLDAMVEAGLTGVNLSLDTLDPFQFQIMTRRKGFDAVMRSIDRILEMKKLGANLKLKVNCVVMRGLNERDIIPFVEMGREKDIEVRFIEYMPFGGNKWSQGKMISFQEMLDIIRTKYPGLRSVPGHKNDTSKTYEVPGFVGKVGFITSMTNDFCGTCNRLRITSDGNLKVCLHGNDEVSLRDLLRKDNGGAPIDEAAFERIKQTEMDRHNGLLSDETTLGWGDRERELLNVIGVAVKRKAEKHADLGDLEKMENRPMILIDSASTNPTPKAGTPLSQRGLEHTIPNSLVRPWASIPSPRLPFLYPSSTLQPALRRSITTSDRGVGVTKEDERRISRAEHRDSILLRALAERNLNLEETIFEHKDEDLHYEKAQERRVNLRGGKTITNQNRTIMDPGQIEKAKKIVQSKIDSLEAHLQMEKDHPVAEEPPKWEDFRAKSFDNIGRTTVRMAWRKRQQGVRLLRKVARDMRKKQNAEPENIDLAVKKELQNLEKRHQAEIARLEKKVSVFRDHLRQLGEQRSVGGQSIWQAQDLMQEPTRLVSGKREEKEKEAKEAKERHEGKDGMQELEQISKGQRVGQEEQENRNPVQELMQISKGKRVIQQEQVEEKKPVQRYKPVARKGTELQSHLTATSPRKEPRLNLQALKERQDVLLQERSKRVEELRRFKVSEKPAPSTQSPNESTPASGIDEAPTRPEAPEEKREELKDLSQSIALLKEVAEQATSENENTEVLNQIQVLLDEIRNARKKLAKPGASQNASLAKDSSDMTSQEASSVPEDIADAETSDKCTLFGEKNKPDPIPPSWPASKKMLPRSLSDSLRPSFPARGTVEIDAGFTVDFDAPVIELQSQVLEMRNRLRNVFIGFDQMPYEVWTSNNKTTLKTWLRILVGKWTTRFDDKVSLEGDADDEVEKVLQQMVRDHDLSADAAERMAKRWQEIFSDKSKMTNEAHIDWDEFDAQMPWLRDDVGVMDGPKAETYASIARAGATPKNDYVDVHEGSQKWSMSKGLGYKKAKRSKFGIRSYSTSPRAPLPDQVSQKPGSNPPASEEAKETRHPEHAPKATELPTALPHLTPAGSAHMVSVSEKPHTPRTAVAAGRVLFSNPTPASLIRANALKKGDVLSVSRIAGIMAAKQTPVLIPLCHPIALTHVGVELALFDEGAGAGEGAGARHGGVHVEAKVQCTGQTGVEMEALTAVMGAALSVVDMCKAVDKGMTVEGVRVVLKEGGRSGTWKEEGWVSALEK</sequence>
<name>A0A2T2PA60_CORCC</name>
<organism evidence="20 21">
    <name type="scientific">Corynespora cassiicola Philippines</name>
    <dbReference type="NCBI Taxonomy" id="1448308"/>
    <lineage>
        <taxon>Eukaryota</taxon>
        <taxon>Fungi</taxon>
        <taxon>Dikarya</taxon>
        <taxon>Ascomycota</taxon>
        <taxon>Pezizomycotina</taxon>
        <taxon>Dothideomycetes</taxon>
        <taxon>Pleosporomycetidae</taxon>
        <taxon>Pleosporales</taxon>
        <taxon>Corynesporascaceae</taxon>
        <taxon>Corynespora</taxon>
    </lineage>
</organism>
<dbReference type="Gene3D" id="3.20.20.70">
    <property type="entry name" value="Aldolase class I"/>
    <property type="match status" value="1"/>
</dbReference>
<comment type="pathway">
    <text evidence="3">Cofactor biosynthesis; molybdopterin biosynthesis.</text>
</comment>
<feature type="region of interest" description="Disordered" evidence="18">
    <location>
        <begin position="932"/>
        <end position="962"/>
    </location>
</feature>
<keyword evidence="17" id="KW-0175">Coiled coil</keyword>
<evidence type="ECO:0000256" key="13">
    <source>
        <dbReference type="ARBA" id="ARBA00023134"/>
    </source>
</evidence>
<evidence type="ECO:0000256" key="17">
    <source>
        <dbReference type="SAM" id="Coils"/>
    </source>
</evidence>
<dbReference type="Gene3D" id="3.30.70.640">
    <property type="entry name" value="Molybdopterin cofactor biosynthesis C (MoaC) domain"/>
    <property type="match status" value="1"/>
</dbReference>
<keyword evidence="7" id="KW-0949">S-adenosyl-L-methionine</keyword>
<dbReference type="PANTHER" id="PTHR22960">
    <property type="entry name" value="MOLYBDOPTERIN COFACTOR SYNTHESIS PROTEIN A"/>
    <property type="match status" value="1"/>
</dbReference>
<dbReference type="GO" id="GO:0005525">
    <property type="term" value="F:GTP binding"/>
    <property type="evidence" value="ECO:0007669"/>
    <property type="project" value="UniProtKB-KW"/>
</dbReference>
<gene>
    <name evidence="20" type="ORF">BS50DRAFT_567365</name>
</gene>
<dbReference type="InterPro" id="IPR002820">
    <property type="entry name" value="Mopterin_CF_biosynth-C_dom"/>
</dbReference>
<dbReference type="InterPro" id="IPR013785">
    <property type="entry name" value="Aldolase_TIM"/>
</dbReference>
<evidence type="ECO:0000256" key="12">
    <source>
        <dbReference type="ARBA" id="ARBA00023128"/>
    </source>
</evidence>
<keyword evidence="8" id="KW-0479">Metal-binding</keyword>
<feature type="compositionally biased region" description="Polar residues" evidence="18">
    <location>
        <begin position="1216"/>
        <end position="1226"/>
    </location>
</feature>
<feature type="compositionally biased region" description="Basic and acidic residues" evidence="18">
    <location>
        <begin position="817"/>
        <end position="826"/>
    </location>
</feature>
<dbReference type="SUPFAM" id="SSF102114">
    <property type="entry name" value="Radical SAM enzymes"/>
    <property type="match status" value="1"/>
</dbReference>
<dbReference type="SFLD" id="SFLDG01383">
    <property type="entry name" value="cyclic_pyranopterin_phosphate"/>
    <property type="match status" value="1"/>
</dbReference>
<evidence type="ECO:0000256" key="1">
    <source>
        <dbReference type="ARBA" id="ARBA00001637"/>
    </source>
</evidence>
<accession>A0A2T2PA60</accession>
<feature type="coiled-coil region" evidence="17">
    <location>
        <begin position="668"/>
        <end position="702"/>
    </location>
</feature>
<dbReference type="NCBIfam" id="TIGR02666">
    <property type="entry name" value="moaA"/>
    <property type="match status" value="1"/>
</dbReference>
<dbReference type="InterPro" id="IPR040064">
    <property type="entry name" value="MoaA-like"/>
</dbReference>
<dbReference type="SMART" id="SM00729">
    <property type="entry name" value="Elp3"/>
    <property type="match status" value="1"/>
</dbReference>
<dbReference type="SUPFAM" id="SSF55040">
    <property type="entry name" value="Molybdenum cofactor biosynthesis protein C, MoaC"/>
    <property type="match status" value="1"/>
</dbReference>
<evidence type="ECO:0000256" key="2">
    <source>
        <dbReference type="ARBA" id="ARBA00001966"/>
    </source>
</evidence>
<dbReference type="Pfam" id="PF06463">
    <property type="entry name" value="Mob_synth_C"/>
    <property type="match status" value="1"/>
</dbReference>
<keyword evidence="11" id="KW-0411">Iron-sulfur</keyword>
<dbReference type="InterPro" id="IPR007197">
    <property type="entry name" value="rSAM"/>
</dbReference>
<dbReference type="SFLD" id="SFLDG01386">
    <property type="entry name" value="main_SPASM_domain-containing"/>
    <property type="match status" value="1"/>
</dbReference>
<dbReference type="UniPathway" id="UPA00344"/>
<dbReference type="Pfam" id="PF01967">
    <property type="entry name" value="MoaC"/>
    <property type="match status" value="1"/>
</dbReference>
<comment type="catalytic activity">
    <reaction evidence="16">
        <text>GTP + AH2 + S-adenosyl-L-methionine = (8S)-3',8-cyclo-7,8-dihydroguanosine 5'-triphosphate + 5'-deoxyadenosine + L-methionine + A + H(+)</text>
        <dbReference type="Rhea" id="RHEA:49576"/>
        <dbReference type="ChEBI" id="CHEBI:13193"/>
        <dbReference type="ChEBI" id="CHEBI:15378"/>
        <dbReference type="ChEBI" id="CHEBI:17319"/>
        <dbReference type="ChEBI" id="CHEBI:17499"/>
        <dbReference type="ChEBI" id="CHEBI:37565"/>
        <dbReference type="ChEBI" id="CHEBI:57844"/>
        <dbReference type="ChEBI" id="CHEBI:59789"/>
        <dbReference type="ChEBI" id="CHEBI:131766"/>
        <dbReference type="EC" id="4.1.99.22"/>
    </reaction>
</comment>
<protein>
    <recommendedName>
        <fullName evidence="19">Radical SAM core domain-containing protein</fullName>
    </recommendedName>
</protein>
<keyword evidence="21" id="KW-1185">Reference proteome</keyword>
<keyword evidence="9" id="KW-0547">Nucleotide-binding</keyword>
<dbReference type="GO" id="GO:0051539">
    <property type="term" value="F:4 iron, 4 sulfur cluster binding"/>
    <property type="evidence" value="ECO:0007669"/>
    <property type="project" value="UniProtKB-KW"/>
</dbReference>
<feature type="region of interest" description="Disordered" evidence="18">
    <location>
        <begin position="1203"/>
        <end position="1270"/>
    </location>
</feature>
<dbReference type="Pfam" id="PF04055">
    <property type="entry name" value="Radical_SAM"/>
    <property type="match status" value="1"/>
</dbReference>
<evidence type="ECO:0000256" key="7">
    <source>
        <dbReference type="ARBA" id="ARBA00022691"/>
    </source>
</evidence>
<dbReference type="CDD" id="cd21117">
    <property type="entry name" value="Twitch_MoaA"/>
    <property type="match status" value="1"/>
</dbReference>
<dbReference type="EMBL" id="KZ678128">
    <property type="protein sequence ID" value="PSN74544.1"/>
    <property type="molecule type" value="Genomic_DNA"/>
</dbReference>
<proteinExistence type="inferred from homology"/>
<evidence type="ECO:0000256" key="10">
    <source>
        <dbReference type="ARBA" id="ARBA00023004"/>
    </source>
</evidence>
<evidence type="ECO:0000256" key="3">
    <source>
        <dbReference type="ARBA" id="ARBA00005046"/>
    </source>
</evidence>
<reference evidence="20 21" key="1">
    <citation type="journal article" date="2018" name="Front. Microbiol.">
        <title>Genome-Wide Analysis of Corynespora cassiicola Leaf Fall Disease Putative Effectors.</title>
        <authorList>
            <person name="Lopez D."/>
            <person name="Ribeiro S."/>
            <person name="Label P."/>
            <person name="Fumanal B."/>
            <person name="Venisse J.S."/>
            <person name="Kohler A."/>
            <person name="de Oliveira R.R."/>
            <person name="Labutti K."/>
            <person name="Lipzen A."/>
            <person name="Lail K."/>
            <person name="Bauer D."/>
            <person name="Ohm R.A."/>
            <person name="Barry K.W."/>
            <person name="Spatafora J."/>
            <person name="Grigoriev I.V."/>
            <person name="Martin F.M."/>
            <person name="Pujade-Renaud V."/>
        </authorList>
    </citation>
    <scope>NUCLEOTIDE SEQUENCE [LARGE SCALE GENOMIC DNA]</scope>
    <source>
        <strain evidence="20 21">Philippines</strain>
    </source>
</reference>
<dbReference type="CDD" id="cd01335">
    <property type="entry name" value="Radical_SAM"/>
    <property type="match status" value="1"/>
</dbReference>
<comment type="similarity">
    <text evidence="4">In the C-terminal section; belongs to the MoaC family.</text>
</comment>
<evidence type="ECO:0000256" key="18">
    <source>
        <dbReference type="SAM" id="MobiDB-lite"/>
    </source>
</evidence>
<evidence type="ECO:0000256" key="16">
    <source>
        <dbReference type="ARBA" id="ARBA00048697"/>
    </source>
</evidence>
<dbReference type="PROSITE" id="PS51918">
    <property type="entry name" value="RADICAL_SAM"/>
    <property type="match status" value="1"/>
</dbReference>
<dbReference type="InterPro" id="IPR010505">
    <property type="entry name" value="MoaA_twitch"/>
</dbReference>
<evidence type="ECO:0000256" key="5">
    <source>
        <dbReference type="ARBA" id="ARBA00009862"/>
    </source>
</evidence>
<dbReference type="Proteomes" id="UP000240883">
    <property type="component" value="Unassembled WGS sequence"/>
</dbReference>
<dbReference type="InterPro" id="IPR000385">
    <property type="entry name" value="MoaA_NifB_PqqE_Fe-S-bd_CS"/>
</dbReference>
<dbReference type="InterPro" id="IPR047594">
    <property type="entry name" value="MoaC_bact/euk"/>
</dbReference>
<feature type="region of interest" description="Disordered" evidence="18">
    <location>
        <begin position="723"/>
        <end position="826"/>
    </location>
</feature>
<dbReference type="SFLD" id="SFLDS00029">
    <property type="entry name" value="Radical_SAM"/>
    <property type="match status" value="1"/>
</dbReference>
<feature type="compositionally biased region" description="Basic and acidic residues" evidence="18">
    <location>
        <begin position="726"/>
        <end position="748"/>
    </location>
</feature>
<dbReference type="GO" id="GO:0046872">
    <property type="term" value="F:metal ion binding"/>
    <property type="evidence" value="ECO:0007669"/>
    <property type="project" value="UniProtKB-KW"/>
</dbReference>
<evidence type="ECO:0000256" key="14">
    <source>
        <dbReference type="ARBA" id="ARBA00023150"/>
    </source>
</evidence>
<keyword evidence="14" id="KW-0501">Molybdenum cofactor biosynthesis</keyword>
<evidence type="ECO:0000256" key="15">
    <source>
        <dbReference type="ARBA" id="ARBA00023239"/>
    </source>
</evidence>
<dbReference type="GO" id="GO:0061799">
    <property type="term" value="F:cyclic pyranopterin monophosphate synthase activity"/>
    <property type="evidence" value="ECO:0007669"/>
    <property type="project" value="UniProtKB-EC"/>
</dbReference>
<dbReference type="InterPro" id="IPR013483">
    <property type="entry name" value="MoaA"/>
</dbReference>
<dbReference type="GO" id="GO:0006777">
    <property type="term" value="P:Mo-molybdopterin cofactor biosynthetic process"/>
    <property type="evidence" value="ECO:0007669"/>
    <property type="project" value="UniProtKB-KW"/>
</dbReference>
<evidence type="ECO:0000256" key="11">
    <source>
        <dbReference type="ARBA" id="ARBA00023014"/>
    </source>
</evidence>
<evidence type="ECO:0000256" key="4">
    <source>
        <dbReference type="ARBA" id="ARBA00008484"/>
    </source>
</evidence>
<dbReference type="HAMAP" id="MF_01224_B">
    <property type="entry name" value="MoaC_B"/>
    <property type="match status" value="1"/>
</dbReference>
<comment type="catalytic activity">
    <reaction evidence="1">
        <text>(8S)-3',8-cyclo-7,8-dihydroguanosine 5'-triphosphate = cyclic pyranopterin phosphate + diphosphate</text>
        <dbReference type="Rhea" id="RHEA:49580"/>
        <dbReference type="ChEBI" id="CHEBI:33019"/>
        <dbReference type="ChEBI" id="CHEBI:59648"/>
        <dbReference type="ChEBI" id="CHEBI:131766"/>
        <dbReference type="EC" id="4.6.1.17"/>
    </reaction>
</comment>
<feature type="compositionally biased region" description="Basic and acidic residues" evidence="18">
    <location>
        <begin position="1229"/>
        <end position="1242"/>
    </location>
</feature>
<dbReference type="InterPro" id="IPR023045">
    <property type="entry name" value="MoaC"/>
</dbReference>
<keyword evidence="13" id="KW-0342">GTP-binding</keyword>
<feature type="region of interest" description="Disordered" evidence="18">
    <location>
        <begin position="845"/>
        <end position="891"/>
    </location>
</feature>
<feature type="region of interest" description="Disordered" evidence="18">
    <location>
        <begin position="974"/>
        <end position="994"/>
    </location>
</feature>
<evidence type="ECO:0000256" key="6">
    <source>
        <dbReference type="ARBA" id="ARBA00022485"/>
    </source>
</evidence>
<evidence type="ECO:0000256" key="9">
    <source>
        <dbReference type="ARBA" id="ARBA00022741"/>
    </source>
</evidence>
<dbReference type="NCBIfam" id="TIGR00581">
    <property type="entry name" value="moaC"/>
    <property type="match status" value="1"/>
</dbReference>
<comment type="cofactor">
    <cofactor evidence="2">
        <name>[4Fe-4S] cluster</name>
        <dbReference type="ChEBI" id="CHEBI:49883"/>
    </cofactor>
</comment>
<dbReference type="InterPro" id="IPR058240">
    <property type="entry name" value="rSAM_sf"/>
</dbReference>
<evidence type="ECO:0000313" key="20">
    <source>
        <dbReference type="EMBL" id="PSN74544.1"/>
    </source>
</evidence>
<dbReference type="SFLD" id="SFLDG01067">
    <property type="entry name" value="SPASM/twitch_domain_containing"/>
    <property type="match status" value="1"/>
</dbReference>
<dbReference type="InterPro" id="IPR036522">
    <property type="entry name" value="MoaC_sf"/>
</dbReference>
<dbReference type="PROSITE" id="PS01305">
    <property type="entry name" value="MOAA_NIFB_PQQE"/>
    <property type="match status" value="1"/>
</dbReference>